<evidence type="ECO:0000313" key="3">
    <source>
        <dbReference type="Proteomes" id="UP001156215"/>
    </source>
</evidence>
<dbReference type="GO" id="GO:0003725">
    <property type="term" value="F:double-stranded RNA binding"/>
    <property type="evidence" value="ECO:0007669"/>
    <property type="project" value="InterPro"/>
</dbReference>
<dbReference type="RefSeq" id="WP_269309457.1">
    <property type="nucleotide sequence ID" value="NZ_CP098242.1"/>
</dbReference>
<evidence type="ECO:0000313" key="2">
    <source>
        <dbReference type="EMBL" id="WAW10442.1"/>
    </source>
</evidence>
<accession>A0A9E9LXC9</accession>
<dbReference type="Pfam" id="PF01300">
    <property type="entry name" value="Sua5_yciO_yrdC"/>
    <property type="match status" value="1"/>
</dbReference>
<dbReference type="InterPro" id="IPR017945">
    <property type="entry name" value="DHBP_synth_RibB-like_a/b_dom"/>
</dbReference>
<protein>
    <submittedName>
        <fullName evidence="2">L-threonylcarbamoyladenylate synthase</fullName>
        <ecNumber evidence="2">2.7.7.87</ecNumber>
    </submittedName>
</protein>
<keyword evidence="3" id="KW-1185">Reference proteome</keyword>
<proteinExistence type="predicted"/>
<gene>
    <name evidence="2" type="ORF">NB640_01920</name>
</gene>
<dbReference type="SUPFAM" id="SSF55821">
    <property type="entry name" value="YrdC/RibB"/>
    <property type="match status" value="1"/>
</dbReference>
<reference evidence="2" key="1">
    <citation type="journal article" date="2022" name="Front. Microbiol.">
        <title>New perspectives on an old grouping: The genomic and phenotypic variability of Oxalobacter formigenes and the implications for calcium oxalate stone prevention.</title>
        <authorList>
            <person name="Chmiel J.A."/>
            <person name="Carr C."/>
            <person name="Stuivenberg G.A."/>
            <person name="Venema R."/>
            <person name="Chanyi R.M."/>
            <person name="Al K.F."/>
            <person name="Giguere D."/>
            <person name="Say H."/>
            <person name="Akouris P.P."/>
            <person name="Dominguez Romero S.A."/>
            <person name="Kwong A."/>
            <person name="Tai V."/>
            <person name="Koval S.F."/>
            <person name="Razvi H."/>
            <person name="Bjazevic J."/>
            <person name="Burton J.P."/>
        </authorList>
    </citation>
    <scope>NUCLEOTIDE SEQUENCE</scope>
    <source>
        <strain evidence="2">WoOx3</strain>
    </source>
</reference>
<dbReference type="KEGG" id="ovb:NB640_01920"/>
<dbReference type="InterPro" id="IPR006070">
    <property type="entry name" value="Sua5-like_dom"/>
</dbReference>
<dbReference type="PANTHER" id="PTHR42828:SF3">
    <property type="entry name" value="THREONYLCARBAMOYL-AMP SYNTHASE"/>
    <property type="match status" value="1"/>
</dbReference>
<dbReference type="EMBL" id="CP098242">
    <property type="protein sequence ID" value="WAW10442.1"/>
    <property type="molecule type" value="Genomic_DNA"/>
</dbReference>
<keyword evidence="2" id="KW-0808">Transferase</keyword>
<feature type="domain" description="YrdC-like" evidence="1">
    <location>
        <begin position="14"/>
        <end position="200"/>
    </location>
</feature>
<dbReference type="EC" id="2.7.7.87" evidence="2"/>
<name>A0A9E9LXC9_9BURK</name>
<dbReference type="GO" id="GO:0061710">
    <property type="term" value="F:L-threonylcarbamoyladenylate synthase"/>
    <property type="evidence" value="ECO:0007669"/>
    <property type="project" value="UniProtKB-EC"/>
</dbReference>
<dbReference type="Proteomes" id="UP001156215">
    <property type="component" value="Chromosome"/>
</dbReference>
<dbReference type="PROSITE" id="PS51163">
    <property type="entry name" value="YRDC"/>
    <property type="match status" value="1"/>
</dbReference>
<sequence>MSQFFQIHPDNPQQRLIRRAAEIVRKGGIIAVPTESCYVLACRLEDKSASDRLRQIRQVDEKHHLTLMCRDLSEIGSYAKVDNSQFRMLKAAMPGSFTFILEATKEVPRRLSHPSRKTIGIRVPDNRIMQMLLEEVGEPLLGTTLILPGETDPLTDPEVINEKLKNLVDVVVDGGACSFIPTTVIDMTDKEPVLVRKGGGDAAVFGL</sequence>
<dbReference type="PANTHER" id="PTHR42828">
    <property type="entry name" value="DHBP SYNTHASE RIBB-LIKE ALPHA/BETA DOMAIN-CONTAINING PROTEIN"/>
    <property type="match status" value="1"/>
</dbReference>
<dbReference type="InterPro" id="IPR052532">
    <property type="entry name" value="SUA5_domain"/>
</dbReference>
<dbReference type="AlphaFoldDB" id="A0A9E9LXC9"/>
<organism evidence="2 3">
    <name type="scientific">Oxalobacter vibrioformis</name>
    <dbReference type="NCBI Taxonomy" id="933080"/>
    <lineage>
        <taxon>Bacteria</taxon>
        <taxon>Pseudomonadati</taxon>
        <taxon>Pseudomonadota</taxon>
        <taxon>Betaproteobacteria</taxon>
        <taxon>Burkholderiales</taxon>
        <taxon>Oxalobacteraceae</taxon>
        <taxon>Oxalobacter</taxon>
    </lineage>
</organism>
<dbReference type="NCBIfam" id="TIGR00057">
    <property type="entry name" value="L-threonylcarbamoyladenylate synthase"/>
    <property type="match status" value="1"/>
</dbReference>
<evidence type="ECO:0000259" key="1">
    <source>
        <dbReference type="PROSITE" id="PS51163"/>
    </source>
</evidence>
<keyword evidence="2" id="KW-0548">Nucleotidyltransferase</keyword>
<dbReference type="Gene3D" id="3.90.870.10">
    <property type="entry name" value="DHBP synthase"/>
    <property type="match status" value="1"/>
</dbReference>